<dbReference type="GO" id="GO:0008270">
    <property type="term" value="F:zinc ion binding"/>
    <property type="evidence" value="ECO:0007669"/>
    <property type="project" value="TreeGrafter"/>
</dbReference>
<comment type="subcellular location">
    <subcellularLocation>
        <location evidence="2">Cell membrane</location>
    </subcellularLocation>
</comment>
<comment type="similarity">
    <text evidence="3">Belongs to the peptidase M1 family.</text>
</comment>
<dbReference type="Pfam" id="PF11838">
    <property type="entry name" value="ERAP1_C"/>
    <property type="match status" value="1"/>
</dbReference>
<dbReference type="Gene3D" id="1.25.50.20">
    <property type="match status" value="1"/>
</dbReference>
<dbReference type="GO" id="GO:0006508">
    <property type="term" value="P:proteolysis"/>
    <property type="evidence" value="ECO:0007669"/>
    <property type="project" value="UniProtKB-KW"/>
</dbReference>
<feature type="domain" description="ERAP1-like C-terminal" evidence="13">
    <location>
        <begin position="2"/>
        <end position="315"/>
    </location>
</feature>
<keyword evidence="8" id="KW-0862">Zinc</keyword>
<evidence type="ECO:0000256" key="3">
    <source>
        <dbReference type="ARBA" id="ARBA00010136"/>
    </source>
</evidence>
<dbReference type="InterPro" id="IPR024571">
    <property type="entry name" value="ERAP1-like_C_dom"/>
</dbReference>
<keyword evidence="12" id="KW-0325">Glycoprotein</keyword>
<dbReference type="GO" id="GO:0005886">
    <property type="term" value="C:plasma membrane"/>
    <property type="evidence" value="ECO:0007669"/>
    <property type="project" value="UniProtKB-SubCell"/>
</dbReference>
<evidence type="ECO:0000256" key="2">
    <source>
        <dbReference type="ARBA" id="ARBA00004236"/>
    </source>
</evidence>
<dbReference type="GO" id="GO:0005615">
    <property type="term" value="C:extracellular space"/>
    <property type="evidence" value="ECO:0007669"/>
    <property type="project" value="TreeGrafter"/>
</dbReference>
<evidence type="ECO:0000256" key="10">
    <source>
        <dbReference type="ARBA" id="ARBA00023136"/>
    </source>
</evidence>
<keyword evidence="15" id="KW-1185">Reference proteome</keyword>
<comment type="cofactor">
    <cofactor evidence="1">
        <name>Zn(2+)</name>
        <dbReference type="ChEBI" id="CHEBI:29105"/>
    </cofactor>
</comment>
<evidence type="ECO:0000256" key="11">
    <source>
        <dbReference type="ARBA" id="ARBA00023157"/>
    </source>
</evidence>
<keyword evidence="10" id="KW-0472">Membrane</keyword>
<keyword evidence="4" id="KW-1003">Cell membrane</keyword>
<evidence type="ECO:0000259" key="13">
    <source>
        <dbReference type="Pfam" id="PF11838"/>
    </source>
</evidence>
<dbReference type="GO" id="GO:0070006">
    <property type="term" value="F:metalloaminopeptidase activity"/>
    <property type="evidence" value="ECO:0007669"/>
    <property type="project" value="TreeGrafter"/>
</dbReference>
<keyword evidence="9" id="KW-0482">Metalloprotease</keyword>
<evidence type="ECO:0000256" key="7">
    <source>
        <dbReference type="ARBA" id="ARBA00022801"/>
    </source>
</evidence>
<keyword evidence="5" id="KW-0645">Protease</keyword>
<name>A0AAN8XNQ7_HALRR</name>
<evidence type="ECO:0000256" key="12">
    <source>
        <dbReference type="ARBA" id="ARBA00023180"/>
    </source>
</evidence>
<evidence type="ECO:0000256" key="6">
    <source>
        <dbReference type="ARBA" id="ARBA00022723"/>
    </source>
</evidence>
<sequence length="338" mass="38904">MGYYRVNYDENNWNLLIQQLQTDHEVIHLINRAQLLDDALDLAGAGFLSYTTAFSINAYLSSETEYVPWTAALDNMGYIEQMFTRTGHYGSLRNYLLDLLVPLYNSVGFEDNLNDPHLDQLTRVTAVTWACKLDYSDCVSKSVALYTSWMANPSNQSIISPNEKKPVICTAIADGGEEEWNFAWNQYLTSNIATEKDALMLSMACSKEVWILSRYLDIVFMEDSRIRKQDAARVFSAIARNDVGRDLAWDYLKNQWDILYTFFKSFTTLGDLLTVVTEEFNTVEQKKEVIIFRDEHQDDLAQADRAVEQAVERISNNIDWMAKNYDVIVQWLADNGYP</sequence>
<dbReference type="PANTHER" id="PTHR11533:SF294">
    <property type="entry name" value="THYROTROPIN-RELEASING HORMONE-DEGRADING ECTOENZYME"/>
    <property type="match status" value="1"/>
</dbReference>
<evidence type="ECO:0000256" key="4">
    <source>
        <dbReference type="ARBA" id="ARBA00022475"/>
    </source>
</evidence>
<evidence type="ECO:0000256" key="1">
    <source>
        <dbReference type="ARBA" id="ARBA00001947"/>
    </source>
</evidence>
<keyword evidence="11" id="KW-1015">Disulfide bond</keyword>
<keyword evidence="6" id="KW-0479">Metal-binding</keyword>
<reference evidence="14 15" key="1">
    <citation type="submission" date="2023-11" db="EMBL/GenBank/DDBJ databases">
        <title>Halocaridina rubra genome assembly.</title>
        <authorList>
            <person name="Smith C."/>
        </authorList>
    </citation>
    <scope>NUCLEOTIDE SEQUENCE [LARGE SCALE GENOMIC DNA]</scope>
    <source>
        <strain evidence="14">EP-1</strain>
        <tissue evidence="14">Whole</tissue>
    </source>
</reference>
<dbReference type="InterPro" id="IPR050344">
    <property type="entry name" value="Peptidase_M1_aminopeptidases"/>
</dbReference>
<evidence type="ECO:0000313" key="14">
    <source>
        <dbReference type="EMBL" id="KAK7083143.1"/>
    </source>
</evidence>
<evidence type="ECO:0000256" key="5">
    <source>
        <dbReference type="ARBA" id="ARBA00022670"/>
    </source>
</evidence>
<dbReference type="GO" id="GO:0005737">
    <property type="term" value="C:cytoplasm"/>
    <property type="evidence" value="ECO:0007669"/>
    <property type="project" value="TreeGrafter"/>
</dbReference>
<evidence type="ECO:0000313" key="15">
    <source>
        <dbReference type="Proteomes" id="UP001381693"/>
    </source>
</evidence>
<dbReference type="FunFam" id="1.25.50.20:FF:000001">
    <property type="entry name" value="Aminopeptidase"/>
    <property type="match status" value="1"/>
</dbReference>
<organism evidence="14 15">
    <name type="scientific">Halocaridina rubra</name>
    <name type="common">Hawaiian red shrimp</name>
    <dbReference type="NCBI Taxonomy" id="373956"/>
    <lineage>
        <taxon>Eukaryota</taxon>
        <taxon>Metazoa</taxon>
        <taxon>Ecdysozoa</taxon>
        <taxon>Arthropoda</taxon>
        <taxon>Crustacea</taxon>
        <taxon>Multicrustacea</taxon>
        <taxon>Malacostraca</taxon>
        <taxon>Eumalacostraca</taxon>
        <taxon>Eucarida</taxon>
        <taxon>Decapoda</taxon>
        <taxon>Pleocyemata</taxon>
        <taxon>Caridea</taxon>
        <taxon>Atyoidea</taxon>
        <taxon>Atyidae</taxon>
        <taxon>Halocaridina</taxon>
    </lineage>
</organism>
<dbReference type="Proteomes" id="UP001381693">
    <property type="component" value="Unassembled WGS sequence"/>
</dbReference>
<dbReference type="GO" id="GO:0043171">
    <property type="term" value="P:peptide catabolic process"/>
    <property type="evidence" value="ECO:0007669"/>
    <property type="project" value="TreeGrafter"/>
</dbReference>
<dbReference type="PANTHER" id="PTHR11533">
    <property type="entry name" value="PROTEASE M1 ZINC METALLOPROTEASE"/>
    <property type="match status" value="1"/>
</dbReference>
<accession>A0AAN8XNQ7</accession>
<evidence type="ECO:0000256" key="8">
    <source>
        <dbReference type="ARBA" id="ARBA00022833"/>
    </source>
</evidence>
<proteinExistence type="inferred from homology"/>
<dbReference type="AlphaFoldDB" id="A0AAN8XNQ7"/>
<protein>
    <recommendedName>
        <fullName evidence="13">ERAP1-like C-terminal domain-containing protein</fullName>
    </recommendedName>
</protein>
<dbReference type="EMBL" id="JAXCGZ010003800">
    <property type="protein sequence ID" value="KAK7083143.1"/>
    <property type="molecule type" value="Genomic_DNA"/>
</dbReference>
<comment type="caution">
    <text evidence="14">The sequence shown here is derived from an EMBL/GenBank/DDBJ whole genome shotgun (WGS) entry which is preliminary data.</text>
</comment>
<gene>
    <name evidence="14" type="ORF">SK128_001738</name>
</gene>
<keyword evidence="7" id="KW-0378">Hydrolase</keyword>
<dbReference type="GO" id="GO:0042277">
    <property type="term" value="F:peptide binding"/>
    <property type="evidence" value="ECO:0007669"/>
    <property type="project" value="TreeGrafter"/>
</dbReference>
<evidence type="ECO:0000256" key="9">
    <source>
        <dbReference type="ARBA" id="ARBA00023049"/>
    </source>
</evidence>